<dbReference type="Pfam" id="PF02311">
    <property type="entry name" value="AraC_binding"/>
    <property type="match status" value="1"/>
</dbReference>
<reference evidence="5" key="1">
    <citation type="submission" date="2018-06" db="EMBL/GenBank/DDBJ databases">
        <title>Paenibacillus xerothermodurans sp. nov. an extremely dry heat resistant spore forming bacterium isolated from the soil of Cape Canaveral, Florida.</title>
        <authorList>
            <person name="Seuylemezian A."/>
            <person name="Kaur N."/>
            <person name="Patil P."/>
            <person name="Patil P."/>
            <person name="Mayilraj S."/>
            <person name="Vaishampayan P."/>
        </authorList>
    </citation>
    <scope>NUCLEOTIDE SEQUENCE [LARGE SCALE GENOMIC DNA]</scope>
    <source>
        <strain evidence="5">ATCC 27380</strain>
    </source>
</reference>
<dbReference type="AlphaFoldDB" id="A0A2W1N6I2"/>
<evidence type="ECO:0000259" key="4">
    <source>
        <dbReference type="PROSITE" id="PS01124"/>
    </source>
</evidence>
<dbReference type="SUPFAM" id="SSF46689">
    <property type="entry name" value="Homeodomain-like"/>
    <property type="match status" value="2"/>
</dbReference>
<dbReference type="Gene3D" id="2.60.120.10">
    <property type="entry name" value="Jelly Rolls"/>
    <property type="match status" value="1"/>
</dbReference>
<proteinExistence type="predicted"/>
<evidence type="ECO:0000313" key="5">
    <source>
        <dbReference type="EMBL" id="PZE20229.1"/>
    </source>
</evidence>
<comment type="caution">
    <text evidence="5">The sequence shown here is derived from an EMBL/GenBank/DDBJ whole genome shotgun (WGS) entry which is preliminary data.</text>
</comment>
<dbReference type="InterPro" id="IPR050204">
    <property type="entry name" value="AraC_XylS_family_regulators"/>
</dbReference>
<dbReference type="EMBL" id="NHRJ02000008">
    <property type="protein sequence ID" value="PZE20229.1"/>
    <property type="molecule type" value="Genomic_DNA"/>
</dbReference>
<evidence type="ECO:0000313" key="6">
    <source>
        <dbReference type="Proteomes" id="UP000214746"/>
    </source>
</evidence>
<organism evidence="5 6">
    <name type="scientific">Paenibacillus xerothermodurans</name>
    <dbReference type="NCBI Taxonomy" id="1977292"/>
    <lineage>
        <taxon>Bacteria</taxon>
        <taxon>Bacillati</taxon>
        <taxon>Bacillota</taxon>
        <taxon>Bacilli</taxon>
        <taxon>Bacillales</taxon>
        <taxon>Paenibacillaceae</taxon>
        <taxon>Paenibacillus</taxon>
    </lineage>
</organism>
<dbReference type="SMART" id="SM00342">
    <property type="entry name" value="HTH_ARAC"/>
    <property type="match status" value="1"/>
</dbReference>
<evidence type="ECO:0000256" key="2">
    <source>
        <dbReference type="ARBA" id="ARBA00023125"/>
    </source>
</evidence>
<dbReference type="InterPro" id="IPR014710">
    <property type="entry name" value="RmlC-like_jellyroll"/>
</dbReference>
<evidence type="ECO:0000256" key="1">
    <source>
        <dbReference type="ARBA" id="ARBA00023015"/>
    </source>
</evidence>
<dbReference type="SUPFAM" id="SSF51215">
    <property type="entry name" value="Regulatory protein AraC"/>
    <property type="match status" value="1"/>
</dbReference>
<dbReference type="PANTHER" id="PTHR46796">
    <property type="entry name" value="HTH-TYPE TRANSCRIPTIONAL ACTIVATOR RHAS-RELATED"/>
    <property type="match status" value="1"/>
</dbReference>
<feature type="domain" description="HTH araC/xylS-type" evidence="4">
    <location>
        <begin position="181"/>
        <end position="278"/>
    </location>
</feature>
<dbReference type="InterPro" id="IPR003313">
    <property type="entry name" value="AraC-bd"/>
</dbReference>
<dbReference type="GO" id="GO:0003700">
    <property type="term" value="F:DNA-binding transcription factor activity"/>
    <property type="evidence" value="ECO:0007669"/>
    <property type="project" value="InterPro"/>
</dbReference>
<gene>
    <name evidence="5" type="ORF">CBW46_013840</name>
</gene>
<keyword evidence="2" id="KW-0238">DNA-binding</keyword>
<dbReference type="GO" id="GO:0043565">
    <property type="term" value="F:sequence-specific DNA binding"/>
    <property type="evidence" value="ECO:0007669"/>
    <property type="project" value="InterPro"/>
</dbReference>
<dbReference type="Proteomes" id="UP000214746">
    <property type="component" value="Unassembled WGS sequence"/>
</dbReference>
<dbReference type="InterPro" id="IPR018060">
    <property type="entry name" value="HTH_AraC"/>
</dbReference>
<keyword evidence="1" id="KW-0805">Transcription regulation</keyword>
<accession>A0A2W1N6I2</accession>
<dbReference type="Gene3D" id="1.10.10.60">
    <property type="entry name" value="Homeodomain-like"/>
    <property type="match status" value="2"/>
</dbReference>
<keyword evidence="6" id="KW-1185">Reference proteome</keyword>
<dbReference type="OrthoDB" id="9813413at2"/>
<protein>
    <submittedName>
        <fullName evidence="5">AraC family transcriptional regulator</fullName>
    </submittedName>
</protein>
<name>A0A2W1N6I2_PAEXE</name>
<dbReference type="PROSITE" id="PS01124">
    <property type="entry name" value="HTH_ARAC_FAMILY_2"/>
    <property type="match status" value="1"/>
</dbReference>
<dbReference type="InterPro" id="IPR037923">
    <property type="entry name" value="HTH-like"/>
</dbReference>
<dbReference type="PANTHER" id="PTHR46796:SF2">
    <property type="entry name" value="TRANSCRIPTIONAL REGULATORY PROTEIN"/>
    <property type="match status" value="1"/>
</dbReference>
<dbReference type="Pfam" id="PF12833">
    <property type="entry name" value="HTH_18"/>
    <property type="match status" value="1"/>
</dbReference>
<dbReference type="InterPro" id="IPR009057">
    <property type="entry name" value="Homeodomain-like_sf"/>
</dbReference>
<evidence type="ECO:0000256" key="3">
    <source>
        <dbReference type="ARBA" id="ARBA00023163"/>
    </source>
</evidence>
<dbReference type="RefSeq" id="WP_089200599.1">
    <property type="nucleotide sequence ID" value="NZ_NHRJ02000008.1"/>
</dbReference>
<sequence>MNTTDIFNDLSEHVSLRIHSCQCSEHDRLWVENKTHHDYDLWFVTAGRVHIDAAQQSSTAAAGDVILFYPNEPYMARTGEEGCRFVYVHFDFAIGEQFRILDDFELSGIVPGAQVHAESLQFLNAFTPYQSNESISSLQLKGTLYVFIAKLLALYAAGLYTGSFRSRPSTNDHIRNMALLQPVLRFIQSQLHKPISVRELASLAGMSDKYFITYFKKTVGLTPGQYIYQLKMNKARDYLYQKTHAVKDIAHLLGYPDPYTFSKAFKKYYHVPPSRFVR</sequence>
<keyword evidence="3" id="KW-0804">Transcription</keyword>